<dbReference type="Proteomes" id="UP000016931">
    <property type="component" value="Unassembled WGS sequence"/>
</dbReference>
<dbReference type="Gene3D" id="1.20.5.170">
    <property type="match status" value="1"/>
</dbReference>
<feature type="region of interest" description="Disordered" evidence="8">
    <location>
        <begin position="76"/>
        <end position="197"/>
    </location>
</feature>
<feature type="region of interest" description="Disordered" evidence="8">
    <location>
        <begin position="422"/>
        <end position="457"/>
    </location>
</feature>
<feature type="region of interest" description="Disordered" evidence="8">
    <location>
        <begin position="644"/>
        <end position="665"/>
    </location>
</feature>
<keyword evidence="4" id="KW-0238">DNA-binding</keyword>
<evidence type="ECO:0000256" key="7">
    <source>
        <dbReference type="SAM" id="Coils"/>
    </source>
</evidence>
<dbReference type="GeneID" id="27906545"/>
<feature type="compositionally biased region" description="Basic and acidic residues" evidence="8">
    <location>
        <begin position="656"/>
        <end position="665"/>
    </location>
</feature>
<comment type="subcellular location">
    <subcellularLocation>
        <location evidence="1">Nucleus</location>
    </subcellularLocation>
</comment>
<keyword evidence="3" id="KW-0805">Transcription regulation</keyword>
<keyword evidence="7" id="KW-0175">Coiled coil</keyword>
<keyword evidence="11" id="KW-1185">Reference proteome</keyword>
<evidence type="ECO:0000256" key="3">
    <source>
        <dbReference type="ARBA" id="ARBA00023015"/>
    </source>
</evidence>
<evidence type="ECO:0000313" key="10">
    <source>
        <dbReference type="EMBL" id="EMF16881.1"/>
    </source>
</evidence>
<dbReference type="GO" id="GO:0003700">
    <property type="term" value="F:DNA-binding transcription factor activity"/>
    <property type="evidence" value="ECO:0007669"/>
    <property type="project" value="InterPro"/>
</dbReference>
<feature type="compositionally biased region" description="Polar residues" evidence="8">
    <location>
        <begin position="532"/>
        <end position="543"/>
    </location>
</feature>
<dbReference type="GO" id="GO:0003677">
    <property type="term" value="F:DNA binding"/>
    <property type="evidence" value="ECO:0007669"/>
    <property type="project" value="UniProtKB-KW"/>
</dbReference>
<proteinExistence type="inferred from homology"/>
<dbReference type="AlphaFoldDB" id="N1QI03"/>
<dbReference type="RefSeq" id="XP_016765002.1">
    <property type="nucleotide sequence ID" value="XM_016909408.1"/>
</dbReference>
<keyword evidence="6" id="KW-0539">Nucleus</keyword>
<evidence type="ECO:0000256" key="2">
    <source>
        <dbReference type="ARBA" id="ARBA00007163"/>
    </source>
</evidence>
<dbReference type="HOGENOM" id="CLU_017851_0_0_1"/>
<comment type="similarity">
    <text evidence="2">Belongs to the bZIP family.</text>
</comment>
<evidence type="ECO:0000256" key="4">
    <source>
        <dbReference type="ARBA" id="ARBA00023125"/>
    </source>
</evidence>
<dbReference type="InterPro" id="IPR004827">
    <property type="entry name" value="bZIP"/>
</dbReference>
<feature type="region of interest" description="Disordered" evidence="8">
    <location>
        <begin position="33"/>
        <end position="60"/>
    </location>
</feature>
<gene>
    <name evidence="10" type="ORF">SEPMUDRAFT_56684</name>
</gene>
<sequence>MEFHANTYHPHSAAFVDDDSAVLDPAILDPAAMQSPNAPSFRKDSFANNPHGVLSPADSQWDQHYTGGLAVDSSASAGAAHPFHDDGSGFMRQQQQPPPPQHHHHHSQSGFPAQPQPGQWPFENASGDCTPTTGVDFMPPPPPFEAGPHYVHGRADSAHGSFSHGPPPPQQFNAQHPEPHFIPAPQVQTPMSPHSHQDWMGMAQQEMENRPLSKRMRPTSPPRALLDYQRRDGIRKKNGRIDIPQERNIQTIDELIEQTTDEDTLKELKQQKRLLRNREAALASRQRKKKHTEDLEVKEKGYTTQIAMLEAQLNDFTREREVRERDRQVVHQRLAEAQRMIDSMQSEKRELMMRHNEEASQLRRKVQILTEQIEAGPAPAMSAAPSSTGFTDFNAEMEALNMGSHDWDNFIFVNDLQNGSSDDFAFHPKPEPNKTPNIETKPMPSTTLPNSAPRNTPPVNDQPVASGLLFMLLLCGAWIASKPPASQPHGLPQMPADVRAAAPAVLTSLLSEGSSLVDPDCSQGAMAGAQEPVSSGLPQSGRPSSLDRMHNAMTASTKQQQVEQAFSLTQMQYASIAKGHIQTYNQHPETAPPQRRVLAEALASLEHDQARSNNKAEVYTRSLLWSQIPTDVVRQFRELVREHNDLESRQQQARRSSHDVTYKTD</sequence>
<dbReference type="OrthoDB" id="644067at2759"/>
<evidence type="ECO:0000256" key="6">
    <source>
        <dbReference type="ARBA" id="ARBA00023242"/>
    </source>
</evidence>
<feature type="compositionally biased region" description="Polar residues" evidence="8">
    <location>
        <begin position="434"/>
        <end position="457"/>
    </location>
</feature>
<reference evidence="10 11" key="1">
    <citation type="journal article" date="2012" name="PLoS Pathog.">
        <title>Diverse lifestyles and strategies of plant pathogenesis encoded in the genomes of eighteen Dothideomycetes fungi.</title>
        <authorList>
            <person name="Ohm R.A."/>
            <person name="Feau N."/>
            <person name="Henrissat B."/>
            <person name="Schoch C.L."/>
            <person name="Horwitz B.A."/>
            <person name="Barry K.W."/>
            <person name="Condon B.J."/>
            <person name="Copeland A.C."/>
            <person name="Dhillon B."/>
            <person name="Glaser F."/>
            <person name="Hesse C.N."/>
            <person name="Kosti I."/>
            <person name="LaButti K."/>
            <person name="Lindquist E.A."/>
            <person name="Lucas S."/>
            <person name="Salamov A.A."/>
            <person name="Bradshaw R.E."/>
            <person name="Ciuffetti L."/>
            <person name="Hamelin R.C."/>
            <person name="Kema G.H.J."/>
            <person name="Lawrence C."/>
            <person name="Scott J.A."/>
            <person name="Spatafora J.W."/>
            <person name="Turgeon B.G."/>
            <person name="de Wit P.J.G.M."/>
            <person name="Zhong S."/>
            <person name="Goodwin S.B."/>
            <person name="Grigoriev I.V."/>
        </authorList>
    </citation>
    <scope>NUCLEOTIDE SEQUENCE [LARGE SCALE GENOMIC DNA]</scope>
    <source>
        <strain evidence="10 11">SO2202</strain>
    </source>
</reference>
<keyword evidence="5" id="KW-0804">Transcription</keyword>
<evidence type="ECO:0000256" key="8">
    <source>
        <dbReference type="SAM" id="MobiDB-lite"/>
    </source>
</evidence>
<evidence type="ECO:0000256" key="5">
    <source>
        <dbReference type="ARBA" id="ARBA00023163"/>
    </source>
</evidence>
<dbReference type="STRING" id="692275.N1QI03"/>
<evidence type="ECO:0000259" key="9">
    <source>
        <dbReference type="PROSITE" id="PS50217"/>
    </source>
</evidence>
<dbReference type="InterPro" id="IPR046347">
    <property type="entry name" value="bZIP_sf"/>
</dbReference>
<dbReference type="GO" id="GO:0005634">
    <property type="term" value="C:nucleus"/>
    <property type="evidence" value="ECO:0007669"/>
    <property type="project" value="UniProtKB-SubCell"/>
</dbReference>
<dbReference type="OMA" id="KKVHTEQ"/>
<dbReference type="eggNOG" id="ENOG502QVAF">
    <property type="taxonomic scope" value="Eukaryota"/>
</dbReference>
<name>N1QI03_SPHMS</name>
<feature type="region of interest" description="Disordered" evidence="8">
    <location>
        <begin position="516"/>
        <end position="547"/>
    </location>
</feature>
<dbReference type="EMBL" id="KB456260">
    <property type="protein sequence ID" value="EMF16881.1"/>
    <property type="molecule type" value="Genomic_DNA"/>
</dbReference>
<dbReference type="PANTHER" id="PTHR47416:SF8">
    <property type="entry name" value="BASIC-LEUCINE ZIPPER TRANSCRIPTION FACTOR E-RELATED"/>
    <property type="match status" value="1"/>
</dbReference>
<dbReference type="PROSITE" id="PS50217">
    <property type="entry name" value="BZIP"/>
    <property type="match status" value="1"/>
</dbReference>
<dbReference type="SUPFAM" id="SSF57959">
    <property type="entry name" value="Leucine zipper domain"/>
    <property type="match status" value="1"/>
</dbReference>
<dbReference type="Pfam" id="PF00170">
    <property type="entry name" value="bZIP_1"/>
    <property type="match status" value="1"/>
</dbReference>
<dbReference type="CDD" id="cd14704">
    <property type="entry name" value="bZIP_HY5-like"/>
    <property type="match status" value="1"/>
</dbReference>
<feature type="coiled-coil region" evidence="7">
    <location>
        <begin position="265"/>
        <end position="372"/>
    </location>
</feature>
<dbReference type="SMART" id="SM00338">
    <property type="entry name" value="BRLZ"/>
    <property type="match status" value="1"/>
</dbReference>
<accession>N1QI03</accession>
<organism evidence="10 11">
    <name type="scientific">Sphaerulina musiva (strain SO2202)</name>
    <name type="common">Poplar stem canker fungus</name>
    <name type="synonym">Septoria musiva</name>
    <dbReference type="NCBI Taxonomy" id="692275"/>
    <lineage>
        <taxon>Eukaryota</taxon>
        <taxon>Fungi</taxon>
        <taxon>Dikarya</taxon>
        <taxon>Ascomycota</taxon>
        <taxon>Pezizomycotina</taxon>
        <taxon>Dothideomycetes</taxon>
        <taxon>Dothideomycetidae</taxon>
        <taxon>Mycosphaerellales</taxon>
        <taxon>Mycosphaerellaceae</taxon>
        <taxon>Sphaerulina</taxon>
    </lineage>
</organism>
<dbReference type="PANTHER" id="PTHR47416">
    <property type="entry name" value="BASIC-LEUCINE ZIPPER TRANSCRIPTION FACTOR F-RELATED"/>
    <property type="match status" value="1"/>
</dbReference>
<evidence type="ECO:0000256" key="1">
    <source>
        <dbReference type="ARBA" id="ARBA00004123"/>
    </source>
</evidence>
<feature type="domain" description="BZIP" evidence="9">
    <location>
        <begin position="267"/>
        <end position="319"/>
    </location>
</feature>
<evidence type="ECO:0000313" key="11">
    <source>
        <dbReference type="Proteomes" id="UP000016931"/>
    </source>
</evidence>
<protein>
    <recommendedName>
        <fullName evidence="9">BZIP domain-containing protein</fullName>
    </recommendedName>
</protein>